<feature type="region of interest" description="Disordered" evidence="1">
    <location>
        <begin position="1"/>
        <end position="63"/>
    </location>
</feature>
<evidence type="ECO:0000313" key="3">
    <source>
        <dbReference type="Proteomes" id="UP000176087"/>
    </source>
</evidence>
<feature type="compositionally biased region" description="Basic residues" evidence="1">
    <location>
        <begin position="24"/>
        <end position="46"/>
    </location>
</feature>
<accession>A0A1E7JRE6</accession>
<keyword evidence="3" id="KW-1185">Reference proteome</keyword>
<reference evidence="2 3" key="1">
    <citation type="journal article" date="2016" name="Front. Microbiol.">
        <title>Comparative Genomics Analysis of Streptomyces Species Reveals Their Adaptation to the Marine Environment and Their Diversity at the Genomic Level.</title>
        <authorList>
            <person name="Tian X."/>
            <person name="Zhang Z."/>
            <person name="Yang T."/>
            <person name="Chen M."/>
            <person name="Li J."/>
            <person name="Chen F."/>
            <person name="Yang J."/>
            <person name="Li W."/>
            <person name="Zhang B."/>
            <person name="Zhang Z."/>
            <person name="Wu J."/>
            <person name="Zhang C."/>
            <person name="Long L."/>
            <person name="Xiao J."/>
        </authorList>
    </citation>
    <scope>NUCLEOTIDE SEQUENCE [LARGE SCALE GENOMIC DNA]</scope>
    <source>
        <strain evidence="2 3">SCSIO 10390</strain>
    </source>
</reference>
<proteinExistence type="predicted"/>
<comment type="caution">
    <text evidence="2">The sequence shown here is derived from an EMBL/GenBank/DDBJ whole genome shotgun (WGS) entry which is preliminary data.</text>
</comment>
<protein>
    <submittedName>
        <fullName evidence="2">Uncharacterized protein</fullName>
    </submittedName>
</protein>
<gene>
    <name evidence="2" type="ORF">AN215_13295</name>
</gene>
<dbReference type="Proteomes" id="UP000176087">
    <property type="component" value="Unassembled WGS sequence"/>
</dbReference>
<feature type="region of interest" description="Disordered" evidence="1">
    <location>
        <begin position="137"/>
        <end position="158"/>
    </location>
</feature>
<organism evidence="2 3">
    <name type="scientific">Streptomyces abyssalis</name>
    <dbReference type="NCBI Taxonomy" id="933944"/>
    <lineage>
        <taxon>Bacteria</taxon>
        <taxon>Bacillati</taxon>
        <taxon>Actinomycetota</taxon>
        <taxon>Actinomycetes</taxon>
        <taxon>Kitasatosporales</taxon>
        <taxon>Streptomycetaceae</taxon>
        <taxon>Streptomyces</taxon>
    </lineage>
</organism>
<evidence type="ECO:0000313" key="2">
    <source>
        <dbReference type="EMBL" id="OEU90804.1"/>
    </source>
</evidence>
<sequence length="158" mass="17572">MTGSDASPASAGTSQDQAQNDKDKRKKAHAKAKRHHAKAKRHAKHPPKGDGAKALCKRAPKIDKKIDRVQRRLDGGLKTRGSIERLERRVENAKKANHGVIADFLGERLDDRGELKLTLKEREEGLKKVRAWCATQDFEKDKDKDKGEKNSSGESSEG</sequence>
<dbReference type="STRING" id="933944.AN215_13295"/>
<feature type="compositionally biased region" description="Basic and acidic residues" evidence="1">
    <location>
        <begin position="137"/>
        <end position="151"/>
    </location>
</feature>
<evidence type="ECO:0000256" key="1">
    <source>
        <dbReference type="SAM" id="MobiDB-lite"/>
    </source>
</evidence>
<dbReference type="AlphaFoldDB" id="A0A1E7JRE6"/>
<feature type="compositionally biased region" description="Polar residues" evidence="1">
    <location>
        <begin position="1"/>
        <end position="18"/>
    </location>
</feature>
<name>A0A1E7JRE6_9ACTN</name>
<dbReference type="EMBL" id="LJGT01000038">
    <property type="protein sequence ID" value="OEU90804.1"/>
    <property type="molecule type" value="Genomic_DNA"/>
</dbReference>